<evidence type="ECO:0000256" key="4">
    <source>
        <dbReference type="ARBA" id="ARBA00022975"/>
    </source>
</evidence>
<dbReference type="NCBIfam" id="NF002032">
    <property type="entry name" value="PRK00856.1"/>
    <property type="match status" value="1"/>
</dbReference>
<dbReference type="Pfam" id="PF00185">
    <property type="entry name" value="OTCace"/>
    <property type="match status" value="1"/>
</dbReference>
<organism evidence="10 11">
    <name type="scientific">Dethiosulfovibrio peptidovorans DSM 11002</name>
    <dbReference type="NCBI Taxonomy" id="469381"/>
    <lineage>
        <taxon>Bacteria</taxon>
        <taxon>Thermotogati</taxon>
        <taxon>Synergistota</taxon>
        <taxon>Synergistia</taxon>
        <taxon>Synergistales</taxon>
        <taxon>Dethiosulfovibrionaceae</taxon>
        <taxon>Dethiosulfovibrio</taxon>
    </lineage>
</organism>
<dbReference type="PROSITE" id="PS00097">
    <property type="entry name" value="CARBAMOYLTRANSFERASE"/>
    <property type="match status" value="1"/>
</dbReference>
<dbReference type="Proteomes" id="UP000006427">
    <property type="component" value="Unassembled WGS sequence"/>
</dbReference>
<accession>D2Z463</accession>
<dbReference type="OrthoDB" id="9802587at2"/>
<keyword evidence="11" id="KW-1185">Reference proteome</keyword>
<comment type="pathway">
    <text evidence="1 7">Pyrimidine metabolism; UMP biosynthesis via de novo pathway; (S)-dihydroorotate from bicarbonate: step 2/3.</text>
</comment>
<dbReference type="STRING" id="469381.Dpep_2302"/>
<gene>
    <name evidence="7" type="primary">pyrB</name>
    <name evidence="10" type="ORF">Dpep_2302</name>
</gene>
<protein>
    <recommendedName>
        <fullName evidence="7">Aspartate carbamoyltransferase</fullName>
        <ecNumber evidence="7">2.1.3.2</ecNumber>
    </recommendedName>
    <alternativeName>
        <fullName evidence="7">Aspartate transcarbamylase</fullName>
        <shortName evidence="7">ATCase</shortName>
    </alternativeName>
</protein>
<evidence type="ECO:0000313" key="11">
    <source>
        <dbReference type="Proteomes" id="UP000006427"/>
    </source>
</evidence>
<dbReference type="GO" id="GO:0005829">
    <property type="term" value="C:cytosol"/>
    <property type="evidence" value="ECO:0007669"/>
    <property type="project" value="TreeGrafter"/>
</dbReference>
<feature type="binding site" evidence="7">
    <location>
        <position position="263"/>
    </location>
    <ligand>
        <name>carbamoyl phosphate</name>
        <dbReference type="ChEBI" id="CHEBI:58228"/>
    </ligand>
</feature>
<dbReference type="InterPro" id="IPR006130">
    <property type="entry name" value="Asp/Orn_carbamoylTrfase"/>
</dbReference>
<keyword evidence="4 7" id="KW-0665">Pyrimidine biosynthesis</keyword>
<dbReference type="EMBL" id="ABTR02000001">
    <property type="protein sequence ID" value="EFC92324.1"/>
    <property type="molecule type" value="Genomic_DNA"/>
</dbReference>
<reference evidence="10 11" key="1">
    <citation type="journal article" date="2010" name="Stand. Genomic Sci.">
        <title>Permanent draft genome sequence of Dethiosulfovibrio peptidovorans type strain (SEBR 4207).</title>
        <authorList>
            <person name="Labutti K."/>
            <person name="Mayilraj S."/>
            <person name="Clum A."/>
            <person name="Lucas S."/>
            <person name="Glavina Del Rio T."/>
            <person name="Nolan M."/>
            <person name="Tice H."/>
            <person name="Cheng J.F."/>
            <person name="Pitluck S."/>
            <person name="Liolios K."/>
            <person name="Ivanova N."/>
            <person name="Mavromatis K."/>
            <person name="Mikhailova N."/>
            <person name="Pati A."/>
            <person name="Goodwin L."/>
            <person name="Chen A."/>
            <person name="Palaniappan K."/>
            <person name="Land M."/>
            <person name="Hauser L."/>
            <person name="Chang Y.J."/>
            <person name="Jeffries C.D."/>
            <person name="Rohde M."/>
            <person name="Spring S."/>
            <person name="Goker M."/>
            <person name="Woyke T."/>
            <person name="Bristow J."/>
            <person name="Eisen J.A."/>
            <person name="Markowitz V."/>
            <person name="Hugenholtz P."/>
            <person name="Kyrpides N.C."/>
            <person name="Klenk H.P."/>
            <person name="Lapidus A."/>
        </authorList>
    </citation>
    <scope>NUCLEOTIDE SEQUENCE [LARGE SCALE GENOMIC DNA]</scope>
    <source>
        <strain evidence="10 11">DSM 11002</strain>
    </source>
</reference>
<evidence type="ECO:0000313" key="10">
    <source>
        <dbReference type="EMBL" id="EFC92324.1"/>
    </source>
</evidence>
<dbReference type="PANTHER" id="PTHR45753">
    <property type="entry name" value="ORNITHINE CARBAMOYLTRANSFERASE, MITOCHONDRIAL"/>
    <property type="match status" value="1"/>
</dbReference>
<sequence>MSWSRKNLFDLEDWDRSDFEVFLELASKHKASLDTPKRRGELLRGRTVVNLFFEPSTRTRTSFEMAEQFLGAEVINWASSGSSLSKGETLRDTAWTLKAMGIDSIVMRHGMAGFPMYLGKLLPDVSIINGGDGARSHPTQALLDLLSAYERLGSLDGVKMVVAGDVKHSRVARSVAKAFRTMGALVSFCGPRSLMPSDLGSFGVSSYRENAKDAMREARIVYLLRIQRERQDQGLFPSFEEYHRFFGASREDISEDAVVMHPGPINRGVEIASDVADGPNSLILDQVRSGVAARMAVLELCLGGEAI</sequence>
<dbReference type="InterPro" id="IPR002082">
    <property type="entry name" value="Asp_carbamoyltransf"/>
</dbReference>
<evidence type="ECO:0000256" key="3">
    <source>
        <dbReference type="ARBA" id="ARBA00022679"/>
    </source>
</evidence>
<feature type="binding site" evidence="7">
    <location>
        <position position="58"/>
    </location>
    <ligand>
        <name>carbamoyl phosphate</name>
        <dbReference type="ChEBI" id="CHEBI:58228"/>
    </ligand>
</feature>
<dbReference type="SUPFAM" id="SSF53671">
    <property type="entry name" value="Aspartate/ornithine carbamoyltransferase"/>
    <property type="match status" value="1"/>
</dbReference>
<dbReference type="RefSeq" id="WP_005662295.1">
    <property type="nucleotide sequence ID" value="NZ_ABTR02000001.1"/>
</dbReference>
<dbReference type="InterPro" id="IPR006131">
    <property type="entry name" value="Asp_carbamoyltransf_Asp/Orn-bd"/>
</dbReference>
<dbReference type="AlphaFoldDB" id="D2Z463"/>
<dbReference type="PRINTS" id="PR00100">
    <property type="entry name" value="AOTCASE"/>
</dbReference>
<dbReference type="Pfam" id="PF02729">
    <property type="entry name" value="OTCace_N"/>
    <property type="match status" value="1"/>
</dbReference>
<comment type="caution">
    <text evidence="10">The sequence shown here is derived from an EMBL/GenBank/DDBJ whole genome shotgun (WGS) entry which is preliminary data.</text>
</comment>
<feature type="binding site" evidence="7">
    <location>
        <position position="264"/>
    </location>
    <ligand>
        <name>carbamoyl phosphate</name>
        <dbReference type="ChEBI" id="CHEBI:58228"/>
    </ligand>
</feature>
<dbReference type="PANTHER" id="PTHR45753:SF6">
    <property type="entry name" value="ASPARTATE CARBAMOYLTRANSFERASE"/>
    <property type="match status" value="1"/>
</dbReference>
<dbReference type="Gene3D" id="3.40.50.1370">
    <property type="entry name" value="Aspartate/ornithine carbamoyltransferase"/>
    <property type="match status" value="2"/>
</dbReference>
<feature type="binding site" evidence="7">
    <location>
        <position position="137"/>
    </location>
    <ligand>
        <name>carbamoyl phosphate</name>
        <dbReference type="ChEBI" id="CHEBI:58228"/>
    </ligand>
</feature>
<feature type="binding site" evidence="7">
    <location>
        <position position="225"/>
    </location>
    <ligand>
        <name>L-aspartate</name>
        <dbReference type="ChEBI" id="CHEBI:29991"/>
    </ligand>
</feature>
<dbReference type="InterPro" id="IPR036901">
    <property type="entry name" value="Asp/Orn_carbamoylTrfase_sf"/>
</dbReference>
<dbReference type="GO" id="GO:0006520">
    <property type="term" value="P:amino acid metabolic process"/>
    <property type="evidence" value="ECO:0007669"/>
    <property type="project" value="InterPro"/>
</dbReference>
<feature type="domain" description="Aspartate/ornithine carbamoyltransferase carbamoyl-P binding" evidence="9">
    <location>
        <begin position="6"/>
        <end position="150"/>
    </location>
</feature>
<feature type="binding site" evidence="7">
    <location>
        <position position="86"/>
    </location>
    <ligand>
        <name>L-aspartate</name>
        <dbReference type="ChEBI" id="CHEBI:29991"/>
    </ligand>
</feature>
<dbReference type="NCBIfam" id="TIGR00670">
    <property type="entry name" value="asp_carb_tr"/>
    <property type="match status" value="1"/>
</dbReference>
<comment type="similarity">
    <text evidence="2 7">Belongs to the aspartate/ornithine carbamoyltransferase superfamily. ATCase family.</text>
</comment>
<evidence type="ECO:0000256" key="6">
    <source>
        <dbReference type="ARBA" id="ARBA00048859"/>
    </source>
</evidence>
<evidence type="ECO:0000256" key="1">
    <source>
        <dbReference type="ARBA" id="ARBA00004852"/>
    </source>
</evidence>
<feature type="domain" description="Aspartate/ornithine carbamoyltransferase Asp/Orn-binding" evidence="8">
    <location>
        <begin position="156"/>
        <end position="300"/>
    </location>
</feature>
<evidence type="ECO:0000256" key="2">
    <source>
        <dbReference type="ARBA" id="ARBA00008896"/>
    </source>
</evidence>
<evidence type="ECO:0000256" key="5">
    <source>
        <dbReference type="ARBA" id="ARBA00043884"/>
    </source>
</evidence>
<dbReference type="InterPro" id="IPR006132">
    <property type="entry name" value="Asp/Orn_carbamoyltranf_P-bd"/>
</dbReference>
<dbReference type="UniPathway" id="UPA00070">
    <property type="reaction ID" value="UER00116"/>
</dbReference>
<proteinExistence type="inferred from homology"/>
<dbReference type="GO" id="GO:0004070">
    <property type="term" value="F:aspartate carbamoyltransferase activity"/>
    <property type="evidence" value="ECO:0007669"/>
    <property type="project" value="UniProtKB-UniRule"/>
</dbReference>
<dbReference type="GO" id="GO:0016597">
    <property type="term" value="F:amino acid binding"/>
    <property type="evidence" value="ECO:0007669"/>
    <property type="project" value="InterPro"/>
</dbReference>
<feature type="binding site" evidence="7">
    <location>
        <position position="108"/>
    </location>
    <ligand>
        <name>carbamoyl phosphate</name>
        <dbReference type="ChEBI" id="CHEBI:58228"/>
    </ligand>
</feature>
<dbReference type="PaxDb" id="469381-Dpep_2302"/>
<dbReference type="eggNOG" id="COG0540">
    <property type="taxonomic scope" value="Bacteria"/>
</dbReference>
<feature type="binding site" evidence="7">
    <location>
        <position position="140"/>
    </location>
    <ligand>
        <name>carbamoyl phosphate</name>
        <dbReference type="ChEBI" id="CHEBI:58228"/>
    </ligand>
</feature>
<evidence type="ECO:0000259" key="8">
    <source>
        <dbReference type="Pfam" id="PF00185"/>
    </source>
</evidence>
<evidence type="ECO:0000259" key="9">
    <source>
        <dbReference type="Pfam" id="PF02729"/>
    </source>
</evidence>
<comment type="subunit">
    <text evidence="7">Heterododecamer (2C3:3R2) of six catalytic PyrB chains organized as two trimers (C3), and six regulatory PyrI chains organized as three dimers (R2).</text>
</comment>
<name>D2Z463_9BACT</name>
<keyword evidence="3 7" id="KW-0808">Transferase</keyword>
<feature type="binding site" evidence="7">
    <location>
        <position position="170"/>
    </location>
    <ligand>
        <name>L-aspartate</name>
        <dbReference type="ChEBI" id="CHEBI:29991"/>
    </ligand>
</feature>
<comment type="catalytic activity">
    <reaction evidence="6 7">
        <text>carbamoyl phosphate + L-aspartate = N-carbamoyl-L-aspartate + phosphate + H(+)</text>
        <dbReference type="Rhea" id="RHEA:20013"/>
        <dbReference type="ChEBI" id="CHEBI:15378"/>
        <dbReference type="ChEBI" id="CHEBI:29991"/>
        <dbReference type="ChEBI" id="CHEBI:32814"/>
        <dbReference type="ChEBI" id="CHEBI:43474"/>
        <dbReference type="ChEBI" id="CHEBI:58228"/>
        <dbReference type="EC" id="2.1.3.2"/>
    </reaction>
</comment>
<comment type="function">
    <text evidence="5 7">Catalyzes the condensation of carbamoyl phosphate and aspartate to form carbamoyl aspartate and inorganic phosphate, the committed step in the de novo pyrimidine nucleotide biosynthesis pathway.</text>
</comment>
<dbReference type="GO" id="GO:0044205">
    <property type="term" value="P:'de novo' UMP biosynthetic process"/>
    <property type="evidence" value="ECO:0007669"/>
    <property type="project" value="UniProtKB-UniRule"/>
</dbReference>
<evidence type="ECO:0000256" key="7">
    <source>
        <dbReference type="HAMAP-Rule" id="MF_00001"/>
    </source>
</evidence>
<dbReference type="HAMAP" id="MF_00001">
    <property type="entry name" value="Asp_carb_tr"/>
    <property type="match status" value="1"/>
</dbReference>
<dbReference type="PRINTS" id="PR00101">
    <property type="entry name" value="ATCASE"/>
</dbReference>
<dbReference type="GO" id="GO:0006207">
    <property type="term" value="P:'de novo' pyrimidine nucleobase biosynthetic process"/>
    <property type="evidence" value="ECO:0007669"/>
    <property type="project" value="InterPro"/>
</dbReference>
<feature type="binding site" evidence="7">
    <location>
        <position position="59"/>
    </location>
    <ligand>
        <name>carbamoyl phosphate</name>
        <dbReference type="ChEBI" id="CHEBI:58228"/>
    </ligand>
</feature>
<dbReference type="EC" id="2.1.3.2" evidence="7"/>